<dbReference type="InterPro" id="IPR001763">
    <property type="entry name" value="Rhodanese-like_dom"/>
</dbReference>
<accession>A0A1B2J9Z1</accession>
<dbReference type="GO" id="GO:0004725">
    <property type="term" value="F:protein tyrosine phosphatase activity"/>
    <property type="evidence" value="ECO:0007669"/>
    <property type="project" value="UniProtKB-EC"/>
</dbReference>
<dbReference type="OrthoDB" id="6058203at2759"/>
<evidence type="ECO:0000256" key="2">
    <source>
        <dbReference type="ARBA" id="ARBA00013064"/>
    </source>
</evidence>
<dbReference type="InterPro" id="IPR003595">
    <property type="entry name" value="Tyr_Pase_cat"/>
</dbReference>
<name>A0A1B2J9Z1_PICPA</name>
<dbReference type="SUPFAM" id="SSF52799">
    <property type="entry name" value="(Phosphotyrosine protein) phosphatases II"/>
    <property type="match status" value="1"/>
</dbReference>
<dbReference type="InterPro" id="IPR016130">
    <property type="entry name" value="Tyr_Pase_AS"/>
</dbReference>
<reference evidence="6 7" key="1">
    <citation type="submission" date="2016-02" db="EMBL/GenBank/DDBJ databases">
        <title>Comparative genomic and transcriptomic foundation for Pichia pastoris.</title>
        <authorList>
            <person name="Love K.R."/>
            <person name="Shah K.A."/>
            <person name="Whittaker C.A."/>
            <person name="Wu J."/>
            <person name="Bartlett M.C."/>
            <person name="Ma D."/>
            <person name="Leeson R.L."/>
            <person name="Priest M."/>
            <person name="Young S.K."/>
            <person name="Love J.C."/>
        </authorList>
    </citation>
    <scope>NUCLEOTIDE SEQUENCE [LARGE SCALE GENOMIC DNA]</scope>
    <source>
        <strain evidence="6 7">ATCC 28485</strain>
    </source>
</reference>
<evidence type="ECO:0000259" key="5">
    <source>
        <dbReference type="PROSITE" id="PS50206"/>
    </source>
</evidence>
<comment type="similarity">
    <text evidence="1">Belongs to the protein-tyrosine phosphatase family. Non-receptor class subfamily.</text>
</comment>
<protein>
    <recommendedName>
        <fullName evidence="2">protein-tyrosine-phosphatase</fullName>
        <ecNumber evidence="2">3.1.3.48</ecNumber>
    </recommendedName>
</protein>
<dbReference type="PANTHER" id="PTHR19134">
    <property type="entry name" value="RECEPTOR-TYPE TYROSINE-PROTEIN PHOSPHATASE"/>
    <property type="match status" value="1"/>
</dbReference>
<dbReference type="PROSITE" id="PS00383">
    <property type="entry name" value="TYR_PHOSPHATASE_1"/>
    <property type="match status" value="1"/>
</dbReference>
<dbReference type="SUPFAM" id="SSF52821">
    <property type="entry name" value="Rhodanese/Cell cycle control phosphatase"/>
    <property type="match status" value="1"/>
</dbReference>
<feature type="domain" description="Rhodanese" evidence="5">
    <location>
        <begin position="203"/>
        <end position="233"/>
    </location>
</feature>
<dbReference type="InterPro" id="IPR000242">
    <property type="entry name" value="PTP_cat"/>
</dbReference>
<dbReference type="SMART" id="SM00404">
    <property type="entry name" value="PTPc_motif"/>
    <property type="match status" value="1"/>
</dbReference>
<dbReference type="Pfam" id="PF00102">
    <property type="entry name" value="Y_phosphatase"/>
    <property type="match status" value="1"/>
</dbReference>
<dbReference type="EMBL" id="CP014584">
    <property type="protein sequence ID" value="ANZ74685.1"/>
    <property type="molecule type" value="Genomic_DNA"/>
</dbReference>
<evidence type="ECO:0000256" key="1">
    <source>
        <dbReference type="ARBA" id="ARBA00009649"/>
    </source>
</evidence>
<dbReference type="PANTHER" id="PTHR19134:SF561">
    <property type="entry name" value="PROTEIN TYROSINE PHOSPHATASE 36E, ISOFORM A"/>
    <property type="match status" value="1"/>
</dbReference>
<dbReference type="SMART" id="SM00194">
    <property type="entry name" value="PTPc"/>
    <property type="match status" value="1"/>
</dbReference>
<dbReference type="PROSITE" id="PS50055">
    <property type="entry name" value="TYR_PHOSPHATASE_PTP"/>
    <property type="match status" value="1"/>
</dbReference>
<sequence length="810" mass="91087">MSSPSAHAVANGSVFQRSALDPVSSANLEMDGSNYFSIKHSEVPTDKVLTKPQTTSDGKDCYAHSSNNSVSSIQTNFSDITLVDRTFFHSKAPSRTDSLDSKTTLTESLRNKHLQTPPATSSSPFFKFNTPARPIRHSSSKSQTLEPTLKKFPTSPYGFKNSDEIISRMNKDYQYTLSSEVQLLSSSEVAQLLANCHSYEELQLSNLIIIDVRPFAEYCKSHLPGSINICLPSTLAKRPTFTLQKCLSILDLNDRNLFYHHLEHSENLFKDQNIQNLDLVNKLNNGIPYGDKGLPAVLIYDLASKDENSCSLPLSTLTSKFVYDSQWNSPIFTISGGFSQFNEDYPALSLSSLNPSICSVSPDPIQSHPATAVGSPKFSRKASLPVLRRQLTENTVDQSPTLTKFTLPDPPSVPLFKTRLGEEVISSKPDYSMVLNMEDFADHEKASLPPWILCIIGDDHGATAISKKFYHLEINEKERLSLAFSNKHQKSDIDAPKVSKGVELGSKNRYKDIFPYEHSRVKLVTSPVLEIDHSEDYINANYLTTDVTPTTYIATQGPLEETIGDFWRLILDQGSYLIFSLTAQNENGVEKCAPFWKCGQYTSGRKIITVELLESDENVKLGSGKSFSLTVRRLRVSTANMSREVLQLQVSSWPDFGTLLMKDLLNLVYLRRYVARNCRDKEHKVPIVVHCSAGCGRTGTFCSIDAVLEHLLKDSSLTSKNCSATYDPVWRIVEEFRKQRVFMVQTLRQYLLVYDTVILFLRLYLKDKDSNVVHDYCDYSGDRIAIVENFIEIKRKEQPPFEAEILGYES</sequence>
<dbReference type="EC" id="3.1.3.48" evidence="2"/>
<evidence type="ECO:0000313" key="7">
    <source>
        <dbReference type="Proteomes" id="UP000094565"/>
    </source>
</evidence>
<keyword evidence="7" id="KW-1185">Reference proteome</keyword>
<feature type="domain" description="Tyrosine specific protein phosphatases" evidence="4">
    <location>
        <begin position="665"/>
        <end position="751"/>
    </location>
</feature>
<dbReference type="SMART" id="SM00450">
    <property type="entry name" value="RHOD"/>
    <property type="match status" value="1"/>
</dbReference>
<evidence type="ECO:0000313" key="6">
    <source>
        <dbReference type="EMBL" id="ANZ74685.1"/>
    </source>
</evidence>
<organism evidence="6 7">
    <name type="scientific">Komagataella pastoris</name>
    <name type="common">Yeast</name>
    <name type="synonym">Pichia pastoris</name>
    <dbReference type="NCBI Taxonomy" id="4922"/>
    <lineage>
        <taxon>Eukaryota</taxon>
        <taxon>Fungi</taxon>
        <taxon>Dikarya</taxon>
        <taxon>Ascomycota</taxon>
        <taxon>Saccharomycotina</taxon>
        <taxon>Pichiomycetes</taxon>
        <taxon>Pichiales</taxon>
        <taxon>Pichiaceae</taxon>
        <taxon>Komagataella</taxon>
    </lineage>
</organism>
<dbReference type="InterPro" id="IPR000387">
    <property type="entry name" value="Tyr_Pase_dom"/>
</dbReference>
<dbReference type="Proteomes" id="UP000094565">
    <property type="component" value="Chromosome 1"/>
</dbReference>
<dbReference type="Pfam" id="PF00581">
    <property type="entry name" value="Rhodanese"/>
    <property type="match status" value="1"/>
</dbReference>
<evidence type="ECO:0000259" key="3">
    <source>
        <dbReference type="PROSITE" id="PS50055"/>
    </source>
</evidence>
<dbReference type="Gene3D" id="3.40.250.10">
    <property type="entry name" value="Rhodanese-like domain"/>
    <property type="match status" value="1"/>
</dbReference>
<dbReference type="AlphaFoldDB" id="A0A1B2J9Z1"/>
<dbReference type="InterPro" id="IPR029021">
    <property type="entry name" value="Prot-tyrosine_phosphatase-like"/>
</dbReference>
<dbReference type="PRINTS" id="PR00700">
    <property type="entry name" value="PRTYPHPHTASE"/>
</dbReference>
<feature type="domain" description="Tyrosine-protein phosphatase" evidence="3">
    <location>
        <begin position="507"/>
        <end position="760"/>
    </location>
</feature>
<evidence type="ECO:0000259" key="4">
    <source>
        <dbReference type="PROSITE" id="PS50056"/>
    </source>
</evidence>
<dbReference type="CDD" id="cd18533">
    <property type="entry name" value="PTP_fungal"/>
    <property type="match status" value="1"/>
</dbReference>
<dbReference type="PROSITE" id="PS50206">
    <property type="entry name" value="RHODANESE_3"/>
    <property type="match status" value="1"/>
</dbReference>
<dbReference type="Gene3D" id="3.90.190.10">
    <property type="entry name" value="Protein tyrosine phosphatase superfamily"/>
    <property type="match status" value="1"/>
</dbReference>
<proteinExistence type="inferred from homology"/>
<gene>
    <name evidence="6" type="ORF">ATY40_BA7501805</name>
</gene>
<dbReference type="PROSITE" id="PS50056">
    <property type="entry name" value="TYR_PHOSPHATASE_2"/>
    <property type="match status" value="1"/>
</dbReference>
<dbReference type="InterPro" id="IPR050348">
    <property type="entry name" value="Protein-Tyr_Phosphatase"/>
</dbReference>
<dbReference type="InterPro" id="IPR036873">
    <property type="entry name" value="Rhodanese-like_dom_sf"/>
</dbReference>